<dbReference type="Proteomes" id="UP001198983">
    <property type="component" value="Chromosome"/>
</dbReference>
<sequence length="94" mass="10961">MEYTMFLIVTILGILLYVENQNLKKRIKNQEERINRLCQLTGNDNLSSKWVSSEVKKSLVDLKKDGKTVEAVKLLRDKTKMSLLEAKQYIDELD</sequence>
<evidence type="ECO:0000313" key="2">
    <source>
        <dbReference type="Proteomes" id="UP001198983"/>
    </source>
</evidence>
<accession>A0AAX2ZII4</accession>
<dbReference type="GO" id="GO:0005840">
    <property type="term" value="C:ribosome"/>
    <property type="evidence" value="ECO:0007669"/>
    <property type="project" value="UniProtKB-KW"/>
</dbReference>
<keyword evidence="2" id="KW-1185">Reference proteome</keyword>
<reference evidence="1 2" key="1">
    <citation type="journal article" date="2023" name="Int. J. Syst. Evol. Microbiol.">
        <title>Terrisporobacter hibernicus sp. nov., isolated from bovine faeces in Northern Ireland.</title>
        <authorList>
            <person name="Mitchell M."/>
            <person name="Nguyen S.V."/>
            <person name="Connor M."/>
            <person name="Fairley D.J."/>
            <person name="Donoghue O."/>
            <person name="Marshall H."/>
            <person name="Koolman L."/>
            <person name="McMullan G."/>
            <person name="Schaffer K.E."/>
            <person name="McGrath J.W."/>
            <person name="Fanning S."/>
        </authorList>
    </citation>
    <scope>NUCLEOTIDE SEQUENCE [LARGE SCALE GENOMIC DNA]</scope>
    <source>
        <strain evidence="1 2">MCA3</strain>
    </source>
</reference>
<organism evidence="1 2">
    <name type="scientific">Terrisporobacter hibernicus</name>
    <dbReference type="NCBI Taxonomy" id="2813371"/>
    <lineage>
        <taxon>Bacteria</taxon>
        <taxon>Bacillati</taxon>
        <taxon>Bacillota</taxon>
        <taxon>Clostridia</taxon>
        <taxon>Peptostreptococcales</taxon>
        <taxon>Peptostreptococcaceae</taxon>
        <taxon>Terrisporobacter</taxon>
    </lineage>
</organism>
<keyword evidence="1" id="KW-0687">Ribonucleoprotein</keyword>
<gene>
    <name evidence="1" type="ORF">JW646_01720</name>
</gene>
<dbReference type="InterPro" id="IPR014719">
    <property type="entry name" value="Ribosomal_bL12_C/ClpS-like"/>
</dbReference>
<dbReference type="Gene3D" id="3.30.1390.10">
    <property type="match status" value="1"/>
</dbReference>
<evidence type="ECO:0000313" key="1">
    <source>
        <dbReference type="EMBL" id="UEL48195.1"/>
    </source>
</evidence>
<dbReference type="AlphaFoldDB" id="A0AAX2ZII4"/>
<dbReference type="RefSeq" id="WP_228416345.1">
    <property type="nucleotide sequence ID" value="NZ_CP081135.1"/>
</dbReference>
<dbReference type="EMBL" id="CP081135">
    <property type="protein sequence ID" value="UEL48195.1"/>
    <property type="molecule type" value="Genomic_DNA"/>
</dbReference>
<keyword evidence="1" id="KW-0689">Ribosomal protein</keyword>
<protein>
    <submittedName>
        <fullName evidence="1">50S ribosomal protein L7/L12</fullName>
    </submittedName>
</protein>
<proteinExistence type="predicted"/>
<dbReference type="KEGG" id="tem:JW646_01720"/>
<name>A0AAX2ZII4_9FIRM</name>